<proteinExistence type="predicted"/>
<evidence type="ECO:0000313" key="3">
    <source>
        <dbReference type="Proteomes" id="UP001141327"/>
    </source>
</evidence>
<dbReference type="Pfam" id="PF01636">
    <property type="entry name" value="APH"/>
    <property type="match status" value="1"/>
</dbReference>
<dbReference type="EMBL" id="JAPMOS010000056">
    <property type="protein sequence ID" value="KAJ4457008.1"/>
    <property type="molecule type" value="Genomic_DNA"/>
</dbReference>
<keyword evidence="3" id="KW-1185">Reference proteome</keyword>
<comment type="caution">
    <text evidence="2">The sequence shown here is derived from an EMBL/GenBank/DDBJ whole genome shotgun (WGS) entry which is preliminary data.</text>
</comment>
<feature type="domain" description="Aminoglycoside phosphotransferase" evidence="1">
    <location>
        <begin position="410"/>
        <end position="453"/>
    </location>
</feature>
<dbReference type="SUPFAM" id="SSF56112">
    <property type="entry name" value="Protein kinase-like (PK-like)"/>
    <property type="match status" value="1"/>
</dbReference>
<evidence type="ECO:0000313" key="2">
    <source>
        <dbReference type="EMBL" id="KAJ4457008.1"/>
    </source>
</evidence>
<evidence type="ECO:0000259" key="1">
    <source>
        <dbReference type="Pfam" id="PF01636"/>
    </source>
</evidence>
<reference evidence="2" key="1">
    <citation type="journal article" date="2022" name="bioRxiv">
        <title>Genomics of Preaxostyla Flagellates Illuminates Evolutionary Transitions and the Path Towards Mitochondrial Loss.</title>
        <authorList>
            <person name="Novak L.V.F."/>
            <person name="Treitli S.C."/>
            <person name="Pyrih J."/>
            <person name="Halakuc P."/>
            <person name="Pipaliya S.V."/>
            <person name="Vacek V."/>
            <person name="Brzon O."/>
            <person name="Soukal P."/>
            <person name="Eme L."/>
            <person name="Dacks J.B."/>
            <person name="Karnkowska A."/>
            <person name="Elias M."/>
            <person name="Hampl V."/>
        </authorList>
    </citation>
    <scope>NUCLEOTIDE SEQUENCE</scope>
    <source>
        <strain evidence="2">RCP-MX</strain>
    </source>
</reference>
<dbReference type="Proteomes" id="UP001141327">
    <property type="component" value="Unassembled WGS sequence"/>
</dbReference>
<protein>
    <recommendedName>
        <fullName evidence="1">Aminoglycoside phosphotransferase domain-containing protein</fullName>
    </recommendedName>
</protein>
<accession>A0ABQ8UFU9</accession>
<dbReference type="InterPro" id="IPR011009">
    <property type="entry name" value="Kinase-like_dom_sf"/>
</dbReference>
<gene>
    <name evidence="2" type="ORF">PAPYR_7649</name>
</gene>
<dbReference type="InterPro" id="IPR002575">
    <property type="entry name" value="Aminoglycoside_PTrfase"/>
</dbReference>
<sequence length="537" mass="59231">MSGPIAPDRFYPPAPIAPDRCFYPIPIVDHPSPQAVSSSTPASAVPCCAPGLFRSFKASPPLVAWAAYRRGANKQKPDPTWEPDHKALCTDFAAFLSANRTLFAPPEVAIDTTSTVWAGLPQMPQLREDGWPHPSLPYSPASCSDVQLLFSSFPIVNGEVQSEKNLDECLHQSLAYMIMSCFAIAGLLKTREHAPLVPFFFIPRSPSRIFLVFWFKIVLMQEPTSTPDTPQQEPTTVGLHLELDDHVDGPFSFAPANFIGGGGGHLPPELQPKPVHVLWPKLQRAIARLIDLKPPCTLCREIVPSVMLPLPAGARLVPPAVNRFRNLYQLVDGAYLKVVDDDQDSRLAANLVGYRDNYTRLFDIQLFNRPYAMIKMPFLGEPLSHFSLLHGDDPLQIARLMIRPVQNLLACRLCHGDLRPGNFLLRRSPMRIELIDFERCCNANFFYEAKYVADQFNPPPLPGATNAGVSLYQIGSCLLSVLPIPAIDRLVAKLRCHPRYLCINAVGAHKLLSEIFEDEADTPAAAKPVTAAAAAAP</sequence>
<name>A0ABQ8UFU9_9EUKA</name>
<organism evidence="2 3">
    <name type="scientific">Paratrimastix pyriformis</name>
    <dbReference type="NCBI Taxonomy" id="342808"/>
    <lineage>
        <taxon>Eukaryota</taxon>
        <taxon>Metamonada</taxon>
        <taxon>Preaxostyla</taxon>
        <taxon>Paratrimastigidae</taxon>
        <taxon>Paratrimastix</taxon>
    </lineage>
</organism>